<dbReference type="InterPro" id="IPR029016">
    <property type="entry name" value="GAF-like_dom_sf"/>
</dbReference>
<protein>
    <submittedName>
        <fullName evidence="2">GAF domain-containing protein</fullName>
    </submittedName>
</protein>
<gene>
    <name evidence="2" type="ORF">FHG71_16470</name>
</gene>
<evidence type="ECO:0000313" key="3">
    <source>
        <dbReference type="Proteomes" id="UP000305709"/>
    </source>
</evidence>
<dbReference type="OrthoDB" id="9799225at2"/>
<accession>A0A5C4N6K5</accession>
<dbReference type="PANTHER" id="PTHR43102:SF2">
    <property type="entry name" value="GAF DOMAIN-CONTAINING PROTEIN"/>
    <property type="match status" value="1"/>
</dbReference>
<comment type="caution">
    <text evidence="2">The sequence shown here is derived from an EMBL/GenBank/DDBJ whole genome shotgun (WGS) entry which is preliminary data.</text>
</comment>
<dbReference type="EMBL" id="VDFV01000032">
    <property type="protein sequence ID" value="TNC66579.1"/>
    <property type="molecule type" value="Genomic_DNA"/>
</dbReference>
<name>A0A5C4N6K5_9RHOB</name>
<dbReference type="PANTHER" id="PTHR43102">
    <property type="entry name" value="SLR1143 PROTEIN"/>
    <property type="match status" value="1"/>
</dbReference>
<sequence>MTDDEGQREAARLRTLLDTGLLTAAPPPELDAICRAARERFDVPIAFVTLVDRDRLVVKGRAGSDAEELPRSLAFCDYTIRTDKVFVIPDMQADPRFADHPLVIAEPFMRFYAGAPLIYLREIRLGALCVLDVRPREFSPGDRAELAQLADEVVGIIARLEFGDLPRVSPR</sequence>
<evidence type="ECO:0000313" key="2">
    <source>
        <dbReference type="EMBL" id="TNC66579.1"/>
    </source>
</evidence>
<dbReference type="InterPro" id="IPR003018">
    <property type="entry name" value="GAF"/>
</dbReference>
<dbReference type="Pfam" id="PF01590">
    <property type="entry name" value="GAF"/>
    <property type="match status" value="1"/>
</dbReference>
<organism evidence="2 3">
    <name type="scientific">Rubellimicrobium roseum</name>
    <dbReference type="NCBI Taxonomy" id="687525"/>
    <lineage>
        <taxon>Bacteria</taxon>
        <taxon>Pseudomonadati</taxon>
        <taxon>Pseudomonadota</taxon>
        <taxon>Alphaproteobacteria</taxon>
        <taxon>Rhodobacterales</taxon>
        <taxon>Roseobacteraceae</taxon>
        <taxon>Rubellimicrobium</taxon>
    </lineage>
</organism>
<feature type="domain" description="GAF" evidence="1">
    <location>
        <begin position="12"/>
        <end position="167"/>
    </location>
</feature>
<dbReference type="SMART" id="SM00065">
    <property type="entry name" value="GAF"/>
    <property type="match status" value="1"/>
</dbReference>
<dbReference type="RefSeq" id="WP_139082796.1">
    <property type="nucleotide sequence ID" value="NZ_VDFV01000032.1"/>
</dbReference>
<reference evidence="2 3" key="1">
    <citation type="submission" date="2019-06" db="EMBL/GenBank/DDBJ databases">
        <authorList>
            <person name="Jiang L."/>
        </authorList>
    </citation>
    <scope>NUCLEOTIDE SEQUENCE [LARGE SCALE GENOMIC DNA]</scope>
    <source>
        <strain evidence="2 3">YIM 48858</strain>
    </source>
</reference>
<dbReference type="SUPFAM" id="SSF55781">
    <property type="entry name" value="GAF domain-like"/>
    <property type="match status" value="1"/>
</dbReference>
<dbReference type="AlphaFoldDB" id="A0A5C4N6K5"/>
<evidence type="ECO:0000259" key="1">
    <source>
        <dbReference type="SMART" id="SM00065"/>
    </source>
</evidence>
<keyword evidence="3" id="KW-1185">Reference proteome</keyword>
<dbReference type="Gene3D" id="3.30.450.40">
    <property type="match status" value="1"/>
</dbReference>
<dbReference type="Proteomes" id="UP000305709">
    <property type="component" value="Unassembled WGS sequence"/>
</dbReference>
<proteinExistence type="predicted"/>